<gene>
    <name evidence="2" type="ORF">HHI36_012860</name>
</gene>
<keyword evidence="3" id="KW-1185">Reference proteome</keyword>
<evidence type="ECO:0000256" key="1">
    <source>
        <dbReference type="SAM" id="MobiDB-lite"/>
    </source>
</evidence>
<reference evidence="2 3" key="1">
    <citation type="journal article" date="2021" name="BMC Biol.">
        <title>Horizontally acquired antibacterial genes associated with adaptive radiation of ladybird beetles.</title>
        <authorList>
            <person name="Li H.S."/>
            <person name="Tang X.F."/>
            <person name="Huang Y.H."/>
            <person name="Xu Z.Y."/>
            <person name="Chen M.L."/>
            <person name="Du X.Y."/>
            <person name="Qiu B.Y."/>
            <person name="Chen P.T."/>
            <person name="Zhang W."/>
            <person name="Slipinski A."/>
            <person name="Escalona H.E."/>
            <person name="Waterhouse R.M."/>
            <person name="Zwick A."/>
            <person name="Pang H."/>
        </authorList>
    </citation>
    <scope>NUCLEOTIDE SEQUENCE [LARGE SCALE GENOMIC DNA]</scope>
    <source>
        <strain evidence="2">SYSU2018</strain>
    </source>
</reference>
<protein>
    <submittedName>
        <fullName evidence="2">Uncharacterized protein</fullName>
    </submittedName>
</protein>
<comment type="caution">
    <text evidence="2">The sequence shown here is derived from an EMBL/GenBank/DDBJ whole genome shotgun (WGS) entry which is preliminary data.</text>
</comment>
<proteinExistence type="predicted"/>
<evidence type="ECO:0000313" key="2">
    <source>
        <dbReference type="EMBL" id="KAL3277515.1"/>
    </source>
</evidence>
<name>A0ABD2NFP5_9CUCU</name>
<accession>A0ABD2NFP5</accession>
<dbReference type="EMBL" id="JABFTP020000103">
    <property type="protein sequence ID" value="KAL3277515.1"/>
    <property type="molecule type" value="Genomic_DNA"/>
</dbReference>
<organism evidence="2 3">
    <name type="scientific">Cryptolaemus montrouzieri</name>
    <dbReference type="NCBI Taxonomy" id="559131"/>
    <lineage>
        <taxon>Eukaryota</taxon>
        <taxon>Metazoa</taxon>
        <taxon>Ecdysozoa</taxon>
        <taxon>Arthropoda</taxon>
        <taxon>Hexapoda</taxon>
        <taxon>Insecta</taxon>
        <taxon>Pterygota</taxon>
        <taxon>Neoptera</taxon>
        <taxon>Endopterygota</taxon>
        <taxon>Coleoptera</taxon>
        <taxon>Polyphaga</taxon>
        <taxon>Cucujiformia</taxon>
        <taxon>Coccinelloidea</taxon>
        <taxon>Coccinellidae</taxon>
        <taxon>Scymninae</taxon>
        <taxon>Scymnini</taxon>
        <taxon>Cryptolaemus</taxon>
    </lineage>
</organism>
<dbReference type="AlphaFoldDB" id="A0ABD2NFP5"/>
<feature type="compositionally biased region" description="Basic and acidic residues" evidence="1">
    <location>
        <begin position="7"/>
        <end position="37"/>
    </location>
</feature>
<evidence type="ECO:0000313" key="3">
    <source>
        <dbReference type="Proteomes" id="UP001516400"/>
    </source>
</evidence>
<dbReference type="Proteomes" id="UP001516400">
    <property type="component" value="Unassembled WGS sequence"/>
</dbReference>
<sequence length="107" mass="12229">MAEEEYKEIGVKKQDDKKENSPKKLFSENIFPHHENEIPSEDDGNSNPHSKICGIKELSPTVFEDCEIIFHQINRKLVEEIAVAITSSKTIGQLVDKEILSDYVEKN</sequence>
<feature type="region of interest" description="Disordered" evidence="1">
    <location>
        <begin position="1"/>
        <end position="51"/>
    </location>
</feature>